<comment type="caution">
    <text evidence="1">The sequence shown here is derived from an EMBL/GenBank/DDBJ whole genome shotgun (WGS) entry which is preliminary data.</text>
</comment>
<dbReference type="Proteomes" id="UP001224997">
    <property type="component" value="Unassembled WGS sequence"/>
</dbReference>
<reference evidence="1 2" key="1">
    <citation type="submission" date="2023-08" db="EMBL/GenBank/DDBJ databases">
        <authorList>
            <person name="Park J.-S."/>
        </authorList>
    </citation>
    <scope>NUCLEOTIDE SEQUENCE [LARGE SCALE GENOMIC DNA]</scope>
    <source>
        <strain evidence="1 2">2205BS29-5</strain>
    </source>
</reference>
<gene>
    <name evidence="1" type="ORF">Q5Y72_16750</name>
</gene>
<accession>A0ABT9JFZ9</accession>
<keyword evidence="2" id="KW-1185">Reference proteome</keyword>
<proteinExistence type="predicted"/>
<name>A0ABT9JFZ9_9RHOB</name>
<evidence type="ECO:0000313" key="2">
    <source>
        <dbReference type="Proteomes" id="UP001224997"/>
    </source>
</evidence>
<sequence>MREVLEAQPKVVAFGELALPGEDTEGRTAAFSSDGKAVDAAGLAIHSKALAFQRAHPGTGHLDAVRAVS</sequence>
<dbReference type="RefSeq" id="WP_305964572.1">
    <property type="nucleotide sequence ID" value="NZ_JAVAMQ010000021.1"/>
</dbReference>
<evidence type="ECO:0000313" key="1">
    <source>
        <dbReference type="EMBL" id="MDP5308733.1"/>
    </source>
</evidence>
<dbReference type="EMBL" id="JAVAMQ010000021">
    <property type="protein sequence ID" value="MDP5308733.1"/>
    <property type="molecule type" value="Genomic_DNA"/>
</dbReference>
<organism evidence="1 2">
    <name type="scientific">Paracoccus spongiarum</name>
    <dbReference type="NCBI Taxonomy" id="3064387"/>
    <lineage>
        <taxon>Bacteria</taxon>
        <taxon>Pseudomonadati</taxon>
        <taxon>Pseudomonadota</taxon>
        <taxon>Alphaproteobacteria</taxon>
        <taxon>Rhodobacterales</taxon>
        <taxon>Paracoccaceae</taxon>
        <taxon>Paracoccus</taxon>
    </lineage>
</organism>
<protein>
    <submittedName>
        <fullName evidence="1">Uncharacterized protein</fullName>
    </submittedName>
</protein>